<reference evidence="1" key="1">
    <citation type="journal article" date="2011" name="J. Bacteriol.">
        <title>Genome Sequence of an Erwinia amylovora Strain with Pathogenicity Restricted to Rubus Plants.</title>
        <authorList>
            <person name="Powney R."/>
            <person name="Smits T.H."/>
            <person name="Sawbridge T."/>
            <person name="Frey B."/>
            <person name="Blom J."/>
            <person name="Frey J.E."/>
            <person name="Plummer K.M."/>
            <person name="Beer S.V."/>
            <person name="Luck J."/>
            <person name="Duffy B."/>
            <person name="Rodoni B."/>
        </authorList>
    </citation>
    <scope>NUCLEOTIDE SEQUENCE</scope>
    <source>
        <strain evidence="1">ATCC BAA-2158</strain>
    </source>
</reference>
<organism evidence="1">
    <name type="scientific">Erwinia amylovora ATCC BAA-2158</name>
    <dbReference type="NCBI Taxonomy" id="889211"/>
    <lineage>
        <taxon>Bacteria</taxon>
        <taxon>Pseudomonadati</taxon>
        <taxon>Pseudomonadota</taxon>
        <taxon>Gammaproteobacteria</taxon>
        <taxon>Enterobacterales</taxon>
        <taxon>Erwiniaceae</taxon>
        <taxon>Erwinia</taxon>
    </lineage>
</organism>
<evidence type="ECO:0000313" key="1">
    <source>
        <dbReference type="EMBL" id="CBX81348.1"/>
    </source>
</evidence>
<protein>
    <recommendedName>
        <fullName evidence="2">Lipoprotein</fullName>
    </recommendedName>
</protein>
<sequence length="103" mass="11599">MMRHRKKGALMKKEAFGALALLLLAGCTSGKPGAYEKVDEDPAVNSVQYRFKPGQVDKTAMQKDVEQYCSERGFDKVDALNPQESHVPGLMKAWYQCNYRIKS</sequence>
<dbReference type="AlphaFoldDB" id="E5B795"/>
<dbReference type="PROSITE" id="PS51257">
    <property type="entry name" value="PROKAR_LIPOPROTEIN"/>
    <property type="match status" value="1"/>
</dbReference>
<evidence type="ECO:0008006" key="2">
    <source>
        <dbReference type="Google" id="ProtNLM"/>
    </source>
</evidence>
<gene>
    <name evidence="1" type="ORF">EAIL5_2528</name>
</gene>
<proteinExistence type="predicted"/>
<name>E5B795_ERWAM</name>
<dbReference type="EMBL" id="FR719192">
    <property type="protein sequence ID" value="CBX81348.1"/>
    <property type="molecule type" value="Genomic_DNA"/>
</dbReference>
<accession>E5B795</accession>